<dbReference type="GO" id="GO:0003949">
    <property type="term" value="F:1-(5-phosphoribosyl)-5-[(5-phosphoribosylamino)methylideneamino]imidazole-4-carboxamide isomerase activity"/>
    <property type="evidence" value="ECO:0007669"/>
    <property type="project" value="UniProtKB-UniRule"/>
</dbReference>
<dbReference type="NCBIfam" id="TIGR00007">
    <property type="entry name" value="1-(5-phosphoribosyl)-5-[(5-phosphoribosylamino)methylideneamino]imidazole-4-carboxamide isomerase"/>
    <property type="match status" value="1"/>
</dbReference>
<dbReference type="AlphaFoldDB" id="A0A0H4IYR8"/>
<comment type="subcellular location">
    <subcellularLocation>
        <location evidence="2 9 11">Cytoplasm</location>
    </subcellularLocation>
</comment>
<evidence type="ECO:0000256" key="11">
    <source>
        <dbReference type="RuleBase" id="RU003658"/>
    </source>
</evidence>
<dbReference type="NCBIfam" id="NF010112">
    <property type="entry name" value="PRK13585.1"/>
    <property type="match status" value="1"/>
</dbReference>
<gene>
    <name evidence="9" type="primary">hisA</name>
    <name evidence="12" type="ORF">VI33_02555</name>
</gene>
<dbReference type="UniPathway" id="UPA00031">
    <property type="reaction ID" value="UER00009"/>
</dbReference>
<dbReference type="InterPro" id="IPR044524">
    <property type="entry name" value="Isoase_HisA-like"/>
</dbReference>
<evidence type="ECO:0000256" key="3">
    <source>
        <dbReference type="ARBA" id="ARBA00005133"/>
    </source>
</evidence>
<accession>A0A0H4IYR8</accession>
<evidence type="ECO:0000313" key="13">
    <source>
        <dbReference type="Proteomes" id="UP000066549"/>
    </source>
</evidence>
<dbReference type="InterPro" id="IPR023016">
    <property type="entry name" value="HisA/PriA"/>
</dbReference>
<dbReference type="GO" id="GO:0005737">
    <property type="term" value="C:cytoplasm"/>
    <property type="evidence" value="ECO:0007669"/>
    <property type="project" value="UniProtKB-SubCell"/>
</dbReference>
<evidence type="ECO:0000256" key="1">
    <source>
        <dbReference type="ARBA" id="ARBA00000901"/>
    </source>
</evidence>
<dbReference type="PANTHER" id="PTHR43090">
    <property type="entry name" value="1-(5-PHOSPHORIBOSYL)-5-[(5-PHOSPHORIBOSYLAMINO)METHYLIDENEAMINO] IMIDAZOLE-4-CARBOXAMIDE ISOMERASE"/>
    <property type="match status" value="1"/>
</dbReference>
<keyword evidence="7 9" id="KW-0368">Histidine biosynthesis</keyword>
<dbReference type="Pfam" id="PF00977">
    <property type="entry name" value="His_biosynth"/>
    <property type="match status" value="1"/>
</dbReference>
<dbReference type="OrthoDB" id="9807749at2"/>
<proteinExistence type="inferred from homology"/>
<dbReference type="Gene3D" id="3.20.20.70">
    <property type="entry name" value="Aldolase class I"/>
    <property type="match status" value="1"/>
</dbReference>
<dbReference type="HAMAP" id="MF_01014">
    <property type="entry name" value="HisA"/>
    <property type="match status" value="1"/>
</dbReference>
<dbReference type="PATRIC" id="fig|1623450.3.peg.505"/>
<dbReference type="EMBL" id="CP011002">
    <property type="protein sequence ID" value="AKO65639.1"/>
    <property type="molecule type" value="Genomic_DNA"/>
</dbReference>
<comment type="catalytic activity">
    <reaction evidence="1 9 11">
        <text>1-(5-phospho-beta-D-ribosyl)-5-[(5-phospho-beta-D-ribosylamino)methylideneamino]imidazole-4-carboxamide = 5-[(5-phospho-1-deoxy-D-ribulos-1-ylimino)methylamino]-1-(5-phospho-beta-D-ribosyl)imidazole-4-carboxamide</text>
        <dbReference type="Rhea" id="RHEA:15469"/>
        <dbReference type="ChEBI" id="CHEBI:58435"/>
        <dbReference type="ChEBI" id="CHEBI:58525"/>
        <dbReference type="EC" id="5.3.1.16"/>
    </reaction>
</comment>
<evidence type="ECO:0000256" key="8">
    <source>
        <dbReference type="ARBA" id="ARBA00023235"/>
    </source>
</evidence>
<name>A0A0H4IYR8_9PROT</name>
<dbReference type="InterPro" id="IPR013785">
    <property type="entry name" value="Aldolase_TIM"/>
</dbReference>
<dbReference type="SUPFAM" id="SSF51366">
    <property type="entry name" value="Ribulose-phoshate binding barrel"/>
    <property type="match status" value="1"/>
</dbReference>
<feature type="active site" description="Proton donor" evidence="9">
    <location>
        <position position="130"/>
    </location>
</feature>
<dbReference type="EC" id="5.3.1.16" evidence="9 11"/>
<feature type="active site" description="Proton acceptor" evidence="9">
    <location>
        <position position="8"/>
    </location>
</feature>
<keyword evidence="6 9" id="KW-0028">Amino-acid biosynthesis</keyword>
<comment type="pathway">
    <text evidence="3 9 11">Amino-acid biosynthesis; L-histidine biosynthesis; L-histidine from 5-phospho-alpha-D-ribose 1-diphosphate: step 4/9.</text>
</comment>
<evidence type="ECO:0000256" key="9">
    <source>
        <dbReference type="HAMAP-Rule" id="MF_01014"/>
    </source>
</evidence>
<organism evidence="12 13">
    <name type="scientific">Methylophilales bacterium MBRS-H7</name>
    <dbReference type="NCBI Taxonomy" id="1623450"/>
    <lineage>
        <taxon>Bacteria</taxon>
        <taxon>Pseudomonadati</taxon>
        <taxon>Pseudomonadota</taxon>
        <taxon>Betaproteobacteria</taxon>
        <taxon>Nitrosomonadales</taxon>
        <taxon>OM43 clade</taxon>
    </lineage>
</organism>
<sequence>MQVIPAIDLKEGKCVRLKQGLMDQATIFSEHPAEMAAHWKSKGAKRLHLVDLDGAFAGQQKNLPVIREVIQEMGGVPIQLGGGIRNLDTVESLINAGIDSVIIGTAAITNPGFLHEACFAFPGQIIVGLDAKNGEVAINGWAKMTGHTVFEMAEKFEDYGVASIIYTDIGRDGMLEGINIDATVELAERGNVPIIASGGLSNIKDIEDLCAVANVGIKGVIAGRSIYEGTLDFSEANKLAEQLTG</sequence>
<evidence type="ECO:0000256" key="5">
    <source>
        <dbReference type="ARBA" id="ARBA00022490"/>
    </source>
</evidence>
<dbReference type="GO" id="GO:0000105">
    <property type="term" value="P:L-histidine biosynthetic process"/>
    <property type="evidence" value="ECO:0007669"/>
    <property type="project" value="UniProtKB-UniRule"/>
</dbReference>
<dbReference type="InterPro" id="IPR006063">
    <property type="entry name" value="HisA_bact_arch"/>
</dbReference>
<dbReference type="GO" id="GO:0000162">
    <property type="term" value="P:L-tryptophan biosynthetic process"/>
    <property type="evidence" value="ECO:0007669"/>
    <property type="project" value="TreeGrafter"/>
</dbReference>
<dbReference type="FunFam" id="3.20.20.70:FF:000009">
    <property type="entry name" value="1-(5-phosphoribosyl)-5-[(5-phosphoribosylamino)methylideneamino] imidazole-4-carboxamide isomerase"/>
    <property type="match status" value="1"/>
</dbReference>
<evidence type="ECO:0000313" key="12">
    <source>
        <dbReference type="EMBL" id="AKO65639.1"/>
    </source>
</evidence>
<comment type="similarity">
    <text evidence="4 9 10">Belongs to the HisA/HisF family.</text>
</comment>
<dbReference type="CDD" id="cd04732">
    <property type="entry name" value="HisA"/>
    <property type="match status" value="1"/>
</dbReference>
<dbReference type="Proteomes" id="UP000066549">
    <property type="component" value="Chromosome"/>
</dbReference>
<reference evidence="12 13" key="1">
    <citation type="submission" date="2015-03" db="EMBL/GenBank/DDBJ databases">
        <title>Comparative analysis of the OM43 clade including a novel species from Red Sea uncovers genomic and metabolic diversity among marine methylotrophs.</title>
        <authorList>
            <person name="Jimenez-Infante F."/>
            <person name="Ngugi D.K."/>
            <person name="Vinu M."/>
            <person name="Alam I."/>
            <person name="Kamau A."/>
            <person name="Blom J."/>
            <person name="Bajic V.B."/>
            <person name="Stingl U."/>
        </authorList>
    </citation>
    <scope>NUCLEOTIDE SEQUENCE [LARGE SCALE GENOMIC DNA]</scope>
    <source>
        <strain evidence="12 13">MBRSH7</strain>
    </source>
</reference>
<evidence type="ECO:0000256" key="7">
    <source>
        <dbReference type="ARBA" id="ARBA00023102"/>
    </source>
</evidence>
<dbReference type="InterPro" id="IPR006062">
    <property type="entry name" value="His_biosynth"/>
</dbReference>
<keyword evidence="5 9" id="KW-0963">Cytoplasm</keyword>
<keyword evidence="8 9" id="KW-0413">Isomerase</keyword>
<evidence type="ECO:0000256" key="4">
    <source>
        <dbReference type="ARBA" id="ARBA00009667"/>
    </source>
</evidence>
<evidence type="ECO:0000256" key="6">
    <source>
        <dbReference type="ARBA" id="ARBA00022605"/>
    </source>
</evidence>
<dbReference type="InterPro" id="IPR011060">
    <property type="entry name" value="RibuloseP-bd_barrel"/>
</dbReference>
<dbReference type="PANTHER" id="PTHR43090:SF2">
    <property type="entry name" value="1-(5-PHOSPHORIBOSYL)-5-[(5-PHOSPHORIBOSYLAMINO)METHYLIDENEAMINO] IMIDAZOLE-4-CARBOXAMIDE ISOMERASE"/>
    <property type="match status" value="1"/>
</dbReference>
<protein>
    <recommendedName>
        <fullName evidence="9 11">1-(5-phosphoribosyl)-5-[(5-phosphoribosylamino)methylideneamino] imidazole-4-carboxamide isomerase</fullName>
        <ecNumber evidence="9 11">5.3.1.16</ecNumber>
    </recommendedName>
    <alternativeName>
        <fullName evidence="9">Phosphoribosylformimino-5-aminoimidazole carboxamide ribotide isomerase</fullName>
    </alternativeName>
</protein>
<keyword evidence="13" id="KW-1185">Reference proteome</keyword>
<evidence type="ECO:0000256" key="2">
    <source>
        <dbReference type="ARBA" id="ARBA00004496"/>
    </source>
</evidence>
<evidence type="ECO:0000256" key="10">
    <source>
        <dbReference type="RuleBase" id="RU003657"/>
    </source>
</evidence>